<evidence type="ECO:0000256" key="3">
    <source>
        <dbReference type="ARBA" id="ARBA00022801"/>
    </source>
</evidence>
<accession>A0ABS1HQ64</accession>
<evidence type="ECO:0000313" key="7">
    <source>
        <dbReference type="Proteomes" id="UP000605676"/>
    </source>
</evidence>
<dbReference type="PROSITE" id="PS00149">
    <property type="entry name" value="SULFATASE_2"/>
    <property type="match status" value="1"/>
</dbReference>
<dbReference type="InterPro" id="IPR017850">
    <property type="entry name" value="Alkaline_phosphatase_core_sf"/>
</dbReference>
<dbReference type="NCBIfam" id="NF010322">
    <property type="entry name" value="PRK13759.1"/>
    <property type="match status" value="1"/>
</dbReference>
<comment type="similarity">
    <text evidence="1">Belongs to the sulfatase family.</text>
</comment>
<evidence type="ECO:0000256" key="2">
    <source>
        <dbReference type="ARBA" id="ARBA00022723"/>
    </source>
</evidence>
<dbReference type="Pfam" id="PF00884">
    <property type="entry name" value="Sulfatase"/>
    <property type="match status" value="1"/>
</dbReference>
<keyword evidence="4" id="KW-0732">Signal</keyword>
<organism evidence="6 7">
    <name type="scientific">Carboxylicivirga marina</name>
    <dbReference type="NCBI Taxonomy" id="2800988"/>
    <lineage>
        <taxon>Bacteria</taxon>
        <taxon>Pseudomonadati</taxon>
        <taxon>Bacteroidota</taxon>
        <taxon>Bacteroidia</taxon>
        <taxon>Marinilabiliales</taxon>
        <taxon>Marinilabiliaceae</taxon>
        <taxon>Carboxylicivirga</taxon>
    </lineage>
</organism>
<feature type="signal peptide" evidence="4">
    <location>
        <begin position="1"/>
        <end position="29"/>
    </location>
</feature>
<dbReference type="InterPro" id="IPR024607">
    <property type="entry name" value="Sulfatase_CS"/>
</dbReference>
<name>A0ABS1HQ64_9BACT</name>
<dbReference type="PANTHER" id="PTHR45953">
    <property type="entry name" value="IDURONATE 2-SULFATASE"/>
    <property type="match status" value="1"/>
</dbReference>
<gene>
    <name evidence="6" type="ORF">JIV24_18290</name>
</gene>
<sequence length="501" mass="58425">MQFCLRKYVLIMKNFFCLLLLFCTLQIQAQEKPHIILIMTDQQRGDCLGKENAQIFTPNIDKLADDGVWFSNGYSSVPSCTPARAGLLTGMSPWKHGMLGYYKVAEKYPYEMPQILRDNGYYTIGIGKMHWHPQRNLHGFHQTILDESGRVESPDFESDYRKWFKEQAPQLNPDATGIGWNEHRASAYVLAENLHPTYWTSQTAIDFLKEYKDDKPLFLKVSFARPHSPYDPPKRFLDLYKDTDMPAPFMGDWANEFAHYPKDKDAAFGDYGVAHALNSRRHYYAAITFIDEQIGRLVDELKRKGMYDNALILFVSDHGDMLGDHNHWRKTYAYEGSTRIPFIMKWPNSDDTGQISKVEQLHCVELRDILPTMLDVGGIKKPNEMDGLSMMSIVRGEKQWREYIDLEHATTYDSHNYWCALTNGKTKYVWFFRTGVEQLFDLEKDEGEEVNLLTDGDYKKELKYWRTRMVKHLKERGEPYLKSGKLNTFDKNILISPNYPQ</sequence>
<dbReference type="PROSITE" id="PS00523">
    <property type="entry name" value="SULFATASE_1"/>
    <property type="match status" value="1"/>
</dbReference>
<dbReference type="SUPFAM" id="SSF53649">
    <property type="entry name" value="Alkaline phosphatase-like"/>
    <property type="match status" value="1"/>
</dbReference>
<dbReference type="Proteomes" id="UP000605676">
    <property type="component" value="Unassembled WGS sequence"/>
</dbReference>
<keyword evidence="7" id="KW-1185">Reference proteome</keyword>
<dbReference type="Gene3D" id="3.40.720.10">
    <property type="entry name" value="Alkaline Phosphatase, subunit A"/>
    <property type="match status" value="1"/>
</dbReference>
<feature type="chain" id="PRO_5045598254" evidence="4">
    <location>
        <begin position="30"/>
        <end position="501"/>
    </location>
</feature>
<reference evidence="6 7" key="1">
    <citation type="submission" date="2021-01" db="EMBL/GenBank/DDBJ databases">
        <title>Carboxyliciviraga sp.nov., isolated from coastal sediments.</title>
        <authorList>
            <person name="Lu D."/>
            <person name="Zhang T."/>
        </authorList>
    </citation>
    <scope>NUCLEOTIDE SEQUENCE [LARGE SCALE GENOMIC DNA]</scope>
    <source>
        <strain evidence="6 7">N1Y132</strain>
    </source>
</reference>
<keyword evidence="2" id="KW-0479">Metal-binding</keyword>
<keyword evidence="3 6" id="KW-0378">Hydrolase</keyword>
<comment type="caution">
    <text evidence="6">The sequence shown here is derived from an EMBL/GenBank/DDBJ whole genome shotgun (WGS) entry which is preliminary data.</text>
</comment>
<protein>
    <submittedName>
        <fullName evidence="6">Arylsulfatase</fullName>
        <ecNumber evidence="6">3.1.6.1</ecNumber>
    </submittedName>
</protein>
<dbReference type="EMBL" id="JAENRR010000061">
    <property type="protein sequence ID" value="MBK3519304.1"/>
    <property type="molecule type" value="Genomic_DNA"/>
</dbReference>
<evidence type="ECO:0000259" key="5">
    <source>
        <dbReference type="Pfam" id="PF00884"/>
    </source>
</evidence>
<dbReference type="InterPro" id="IPR000917">
    <property type="entry name" value="Sulfatase_N"/>
</dbReference>
<dbReference type="GO" id="GO:0004065">
    <property type="term" value="F:arylsulfatase activity"/>
    <property type="evidence" value="ECO:0007669"/>
    <property type="project" value="UniProtKB-EC"/>
</dbReference>
<feature type="domain" description="Sulfatase N-terminal" evidence="5">
    <location>
        <begin position="33"/>
        <end position="379"/>
    </location>
</feature>
<dbReference type="PANTHER" id="PTHR45953:SF1">
    <property type="entry name" value="IDURONATE 2-SULFATASE"/>
    <property type="match status" value="1"/>
</dbReference>
<dbReference type="EC" id="3.1.6.1" evidence="6"/>
<evidence type="ECO:0000313" key="6">
    <source>
        <dbReference type="EMBL" id="MBK3519304.1"/>
    </source>
</evidence>
<proteinExistence type="inferred from homology"/>
<evidence type="ECO:0000256" key="4">
    <source>
        <dbReference type="SAM" id="SignalP"/>
    </source>
</evidence>
<evidence type="ECO:0000256" key="1">
    <source>
        <dbReference type="ARBA" id="ARBA00008779"/>
    </source>
</evidence>